<reference evidence="3 4" key="1">
    <citation type="submission" date="2024-11" db="EMBL/GenBank/DDBJ databases">
        <title>The Natural Products Discovery Center: Release of the First 8490 Sequenced Strains for Exploring Actinobacteria Biosynthetic Diversity.</title>
        <authorList>
            <person name="Kalkreuter E."/>
            <person name="Kautsar S.A."/>
            <person name="Yang D."/>
            <person name="Bader C.D."/>
            <person name="Teijaro C.N."/>
            <person name="Fluegel L."/>
            <person name="Davis C.M."/>
            <person name="Simpson J.R."/>
            <person name="Lauterbach L."/>
            <person name="Steele A.D."/>
            <person name="Gui C."/>
            <person name="Meng S."/>
            <person name="Li G."/>
            <person name="Viehrig K."/>
            <person name="Ye F."/>
            <person name="Su P."/>
            <person name="Kiefer A.F."/>
            <person name="Nichols A."/>
            <person name="Cepeda A.J."/>
            <person name="Yan W."/>
            <person name="Fan B."/>
            <person name="Jiang Y."/>
            <person name="Adhikari A."/>
            <person name="Zheng C.-J."/>
            <person name="Schuster L."/>
            <person name="Cowan T.M."/>
            <person name="Smanski M.J."/>
            <person name="Chevrette M.G."/>
            <person name="De Carvalho L.P.S."/>
            <person name="Shen B."/>
        </authorList>
    </citation>
    <scope>NUCLEOTIDE SEQUENCE [LARGE SCALE GENOMIC DNA]</scope>
    <source>
        <strain evidence="3 4">NPDC020863</strain>
    </source>
</reference>
<dbReference type="SUPFAM" id="SSF47413">
    <property type="entry name" value="lambda repressor-like DNA-binding domains"/>
    <property type="match status" value="1"/>
</dbReference>
<dbReference type="EMBL" id="JBJDQH010000027">
    <property type="protein sequence ID" value="MFK4272459.1"/>
    <property type="molecule type" value="Genomic_DNA"/>
</dbReference>
<evidence type="ECO:0000259" key="2">
    <source>
        <dbReference type="SMART" id="SM00530"/>
    </source>
</evidence>
<feature type="compositionally biased region" description="Basic and acidic residues" evidence="1">
    <location>
        <begin position="218"/>
        <end position="227"/>
    </location>
</feature>
<feature type="compositionally biased region" description="Polar residues" evidence="1">
    <location>
        <begin position="234"/>
        <end position="244"/>
    </location>
</feature>
<organism evidence="3 4">
    <name type="scientific">Streptomyces milbemycinicus</name>
    <dbReference type="NCBI Taxonomy" id="476552"/>
    <lineage>
        <taxon>Bacteria</taxon>
        <taxon>Bacillati</taxon>
        <taxon>Actinomycetota</taxon>
        <taxon>Actinomycetes</taxon>
        <taxon>Kitasatosporales</taxon>
        <taxon>Streptomycetaceae</taxon>
        <taxon>Streptomyces</taxon>
    </lineage>
</organism>
<evidence type="ECO:0000256" key="1">
    <source>
        <dbReference type="SAM" id="MobiDB-lite"/>
    </source>
</evidence>
<feature type="region of interest" description="Disordered" evidence="1">
    <location>
        <begin position="214"/>
        <end position="250"/>
    </location>
</feature>
<sequence length="250" mass="27778">MNALPTTDGEDSPLVDFASALRAMRSRAGQPTLAEMSQRSGVCTASLSDAHNGRGLPTWRTVDGYVRACGGDPALWRSRWEGARLAQRTGHAEDHHAALINRWARTRQLTPPQWVKSEAELARLLDHMRRFRGLSLRDVARRSGGFSHHTFGAVLRGDRPVTADILAAILHACRVDPGAAQRWLSALGRVRPAEVLRVQTYTSSVETQRRARLFGEQPRARRQDRWRNGLAPTSPKQASPSRATMQARVL</sequence>
<dbReference type="CDD" id="cd00093">
    <property type="entry name" value="HTH_XRE"/>
    <property type="match status" value="1"/>
</dbReference>
<dbReference type="Gene3D" id="1.10.260.40">
    <property type="entry name" value="lambda repressor-like DNA-binding domains"/>
    <property type="match status" value="1"/>
</dbReference>
<evidence type="ECO:0000313" key="4">
    <source>
        <dbReference type="Proteomes" id="UP001620295"/>
    </source>
</evidence>
<feature type="domain" description="HTH cro/C1-type" evidence="2">
    <location>
        <begin position="20"/>
        <end position="76"/>
    </location>
</feature>
<protein>
    <submittedName>
        <fullName evidence="3">Helix-turn-helix domain-containing protein</fullName>
    </submittedName>
</protein>
<name>A0ABW8M2Q2_9ACTN</name>
<evidence type="ECO:0000313" key="3">
    <source>
        <dbReference type="EMBL" id="MFK4272459.1"/>
    </source>
</evidence>
<dbReference type="Pfam" id="PF13560">
    <property type="entry name" value="HTH_31"/>
    <property type="match status" value="2"/>
</dbReference>
<dbReference type="InterPro" id="IPR001387">
    <property type="entry name" value="Cro/C1-type_HTH"/>
</dbReference>
<keyword evidence="4" id="KW-1185">Reference proteome</keyword>
<dbReference type="SMART" id="SM00530">
    <property type="entry name" value="HTH_XRE"/>
    <property type="match status" value="2"/>
</dbReference>
<comment type="caution">
    <text evidence="3">The sequence shown here is derived from an EMBL/GenBank/DDBJ whole genome shotgun (WGS) entry which is preliminary data.</text>
</comment>
<dbReference type="RefSeq" id="WP_404748771.1">
    <property type="nucleotide sequence ID" value="NZ_JBJDQH010000027.1"/>
</dbReference>
<gene>
    <name evidence="3" type="ORF">ACI2L5_47395</name>
</gene>
<feature type="domain" description="HTH cro/C1-type" evidence="2">
    <location>
        <begin position="124"/>
        <end position="180"/>
    </location>
</feature>
<proteinExistence type="predicted"/>
<dbReference type="InterPro" id="IPR010982">
    <property type="entry name" value="Lambda_DNA-bd_dom_sf"/>
</dbReference>
<dbReference type="Proteomes" id="UP001620295">
    <property type="component" value="Unassembled WGS sequence"/>
</dbReference>
<accession>A0ABW8M2Q2</accession>